<evidence type="ECO:0000256" key="1">
    <source>
        <dbReference type="ARBA" id="ARBA00010048"/>
    </source>
</evidence>
<feature type="compositionally biased region" description="Low complexity" evidence="2">
    <location>
        <begin position="707"/>
        <end position="718"/>
    </location>
</feature>
<dbReference type="GO" id="GO:1990115">
    <property type="term" value="P:RNA polymerase III assembly"/>
    <property type="evidence" value="ECO:0007669"/>
    <property type="project" value="TreeGrafter"/>
</dbReference>
<dbReference type="InterPro" id="IPR011599">
    <property type="entry name" value="PFD_alpha_archaea"/>
</dbReference>
<name>A0A0A8LDJ9_9SACH</name>
<feature type="compositionally biased region" description="Basic residues" evidence="2">
    <location>
        <begin position="754"/>
        <end position="763"/>
    </location>
</feature>
<dbReference type="Proteomes" id="UP000031516">
    <property type="component" value="Unassembled WGS sequence"/>
</dbReference>
<feature type="region of interest" description="Disordered" evidence="2">
    <location>
        <begin position="548"/>
        <end position="574"/>
    </location>
</feature>
<dbReference type="SUPFAM" id="SSF46579">
    <property type="entry name" value="Prefoldin"/>
    <property type="match status" value="1"/>
</dbReference>
<dbReference type="InterPro" id="IPR009053">
    <property type="entry name" value="Prefoldin"/>
</dbReference>
<comment type="caution">
    <text evidence="4">The sequence shown here is derived from an EMBL/GenBank/DDBJ whole genome shotgun (WGS) entry which is preliminary data.</text>
</comment>
<dbReference type="GO" id="GO:1990113">
    <property type="term" value="P:RNA polymerase I assembly"/>
    <property type="evidence" value="ECO:0007669"/>
    <property type="project" value="TreeGrafter"/>
</dbReference>
<dbReference type="InterPro" id="IPR024325">
    <property type="entry name" value="DUF3835"/>
</dbReference>
<evidence type="ECO:0000259" key="3">
    <source>
        <dbReference type="Pfam" id="PF12927"/>
    </source>
</evidence>
<reference evidence="4 5" key="1">
    <citation type="submission" date="2014-03" db="EMBL/GenBank/DDBJ databases">
        <title>The genome of Kluyveromyces dobzhanskii.</title>
        <authorList>
            <person name="Nystedt B."/>
            <person name="Astrom S."/>
        </authorList>
    </citation>
    <scope>NUCLEOTIDE SEQUENCE [LARGE SCALE GENOMIC DNA]</scope>
    <source>
        <strain evidence="4 5">CBS 2104</strain>
    </source>
</reference>
<dbReference type="Gene3D" id="1.10.287.370">
    <property type="match status" value="1"/>
</dbReference>
<feature type="compositionally biased region" description="Polar residues" evidence="2">
    <location>
        <begin position="556"/>
        <end position="574"/>
    </location>
</feature>
<dbReference type="AlphaFoldDB" id="A0A0A8LDJ9"/>
<feature type="compositionally biased region" description="Basic and acidic residues" evidence="2">
    <location>
        <begin position="453"/>
        <end position="465"/>
    </location>
</feature>
<feature type="region of interest" description="Disordered" evidence="2">
    <location>
        <begin position="707"/>
        <end position="763"/>
    </location>
</feature>
<protein>
    <submittedName>
        <fullName evidence="4">WGS project CCBQ000000000 data, contig 00058</fullName>
    </submittedName>
</protein>
<feature type="compositionally biased region" description="Polar residues" evidence="2">
    <location>
        <begin position="741"/>
        <end position="753"/>
    </location>
</feature>
<dbReference type="OrthoDB" id="21413at2759"/>
<feature type="compositionally biased region" description="Polar residues" evidence="2">
    <location>
        <begin position="207"/>
        <end position="224"/>
    </location>
</feature>
<feature type="region of interest" description="Disordered" evidence="2">
    <location>
        <begin position="324"/>
        <end position="347"/>
    </location>
</feature>
<evidence type="ECO:0000313" key="4">
    <source>
        <dbReference type="EMBL" id="CDO96489.1"/>
    </source>
</evidence>
<dbReference type="GO" id="GO:0051082">
    <property type="term" value="F:unfolded protein binding"/>
    <property type="evidence" value="ECO:0007669"/>
    <property type="project" value="InterPro"/>
</dbReference>
<dbReference type="InterPro" id="IPR004127">
    <property type="entry name" value="Prefoldin_subunit_alpha"/>
</dbReference>
<feature type="region of interest" description="Disordered" evidence="2">
    <location>
        <begin position="513"/>
        <end position="532"/>
    </location>
</feature>
<sequence length="763" mass="86524">MEAADGHASFVELIDTVKGTIKNLQNKRSFLQEQQPFYEHIFDRIDTVDKSNISEEEWQYGEVIYQNGKLFQNVGYDYYLEKSKQECLEFIKMRIALIKEAISQFDEKLEEAHVTLENMESLRSDSDALQNIGEDEIAGTPEDFMEIREELDEDGNVIDATVTPANNKDTNNGQSTNKGGKHCMEAPGQQLTGTSDDSINEKLRNIKTLSNPENMESADSTTETPKGDDDLQQISEINMYTFDDLVDQLEKLDNEEDGEVNMDDIEYDFEGYQDDDDANDDDDDDDFDYSASIVPERAQQSFMSQIRALRENRFENRTHSKHEVRDYCQEDSNGSIREPETKSILKKSSTKKKSVNFAPTLDVFEVENVKHETKSNTFNFPRCNNFMVSEISEADEADVDFDADLFAQMIGAKNPDELHEKYQPNSDLDKQESVEEFTSAVPQKKRVSRFKKEKQMASKTMDSRNDATVADSIGKKRSEPLNEAAVVDIVERDESPSQNITTKLPNFLSKKMTSLQKPKPVSRTQPTLNFSENLADGDVHDIEDNEAEEVRDSVHESAQNNGQQGETAFPKQQSEGVIAQPKIDFAQLEDVDDMARAYLLGLYDDDVEDPGALLQSTTDFDTYNKLVETLKPELEEFMQKNPGPGLQEPIQRANQLPTSDGVVMNEIIERDPMADSEQLLQDVEEQIILSEIEREYIEHRRRNIERIASSSTSSPSNSDPIADPELEESLGKEPIDEFGNPVTTSRFKTQSNAARKHLSSQSI</sequence>
<accession>A0A0A8LDJ9</accession>
<dbReference type="GO" id="GO:0005737">
    <property type="term" value="C:cytoplasm"/>
    <property type="evidence" value="ECO:0007669"/>
    <property type="project" value="TreeGrafter"/>
</dbReference>
<feature type="domain" description="DUF3835" evidence="3">
    <location>
        <begin position="663"/>
        <end position="750"/>
    </location>
</feature>
<dbReference type="GO" id="GO:1990114">
    <property type="term" value="P:RNA polymerase II core complex assembly"/>
    <property type="evidence" value="ECO:0007669"/>
    <property type="project" value="TreeGrafter"/>
</dbReference>
<feature type="region of interest" description="Disordered" evidence="2">
    <location>
        <begin position="161"/>
        <end position="229"/>
    </location>
</feature>
<dbReference type="Pfam" id="PF02996">
    <property type="entry name" value="Prefoldin"/>
    <property type="match status" value="1"/>
</dbReference>
<dbReference type="GO" id="GO:0006457">
    <property type="term" value="P:protein folding"/>
    <property type="evidence" value="ECO:0007669"/>
    <property type="project" value="InterPro"/>
</dbReference>
<dbReference type="GO" id="GO:0016272">
    <property type="term" value="C:prefoldin complex"/>
    <property type="evidence" value="ECO:0007669"/>
    <property type="project" value="InterPro"/>
</dbReference>
<dbReference type="EMBL" id="CCBQ010000047">
    <property type="protein sequence ID" value="CDO96489.1"/>
    <property type="molecule type" value="Genomic_DNA"/>
</dbReference>
<comment type="similarity">
    <text evidence="1">Belongs to the prefoldin subunit alpha family.</text>
</comment>
<feature type="compositionally biased region" description="Polar residues" evidence="2">
    <location>
        <begin position="163"/>
        <end position="178"/>
    </location>
</feature>
<gene>
    <name evidence="4" type="ORF">KLDO_g4692</name>
</gene>
<feature type="region of interest" description="Disordered" evidence="2">
    <location>
        <begin position="451"/>
        <end position="470"/>
    </location>
</feature>
<organism evidence="4 5">
    <name type="scientific">Kluyveromyces dobzhanskii CBS 2104</name>
    <dbReference type="NCBI Taxonomy" id="1427455"/>
    <lineage>
        <taxon>Eukaryota</taxon>
        <taxon>Fungi</taxon>
        <taxon>Dikarya</taxon>
        <taxon>Ascomycota</taxon>
        <taxon>Saccharomycotina</taxon>
        <taxon>Saccharomycetes</taxon>
        <taxon>Saccharomycetales</taxon>
        <taxon>Saccharomycetaceae</taxon>
        <taxon>Kluyveromyces</taxon>
    </lineage>
</organism>
<evidence type="ECO:0000256" key="2">
    <source>
        <dbReference type="SAM" id="MobiDB-lite"/>
    </source>
</evidence>
<dbReference type="PANTHER" id="PTHR12674">
    <property type="entry name" value="PREFOLDIN SUBUNIT 5"/>
    <property type="match status" value="1"/>
</dbReference>
<keyword evidence="5" id="KW-1185">Reference proteome</keyword>
<proteinExistence type="inferred from homology"/>
<dbReference type="Pfam" id="PF12927">
    <property type="entry name" value="DUF3835"/>
    <property type="match status" value="1"/>
</dbReference>
<evidence type="ECO:0000313" key="5">
    <source>
        <dbReference type="Proteomes" id="UP000031516"/>
    </source>
</evidence>
<dbReference type="PANTHER" id="PTHR12674:SF2">
    <property type="entry name" value="PREFOLDIN SUBUNIT 5"/>
    <property type="match status" value="1"/>
</dbReference>